<keyword evidence="12 17" id="KW-1015">Disulfide bond</keyword>
<dbReference type="InterPro" id="IPR001881">
    <property type="entry name" value="EGF-like_Ca-bd_dom"/>
</dbReference>
<dbReference type="Pfam" id="PF25444">
    <property type="entry name" value="THBD"/>
    <property type="match status" value="1"/>
</dbReference>
<comment type="function">
    <text evidence="15">Endothelial cell receptor that plays a critical role in regulating several physiological processes including hemostasis, coagulation, fibrinolysis, inflammation, and angiogenesis. Acts as a cofactor for thrombin activation of protein C/PROC on the surface of vascular endothelial cells leading to initiation of the activated protein C anticoagulant pathway. Also accelerates the activation of the plasma carboxypeptidase B2/CPB2, which catalyzes removal of C-terminal basic amino acids from its substrates including kinins or anaphylatoxins leading to fibrinolysis inhibition. Plays critical protective roles in changing the cleavage specificity of protease-activated receptor 1/PAR1, inhibiting endothelial cell permeability and inflammation. Suppresses inflammation distinctly from its anticoagulant cofactor activity by sequestering HMGB1 thereby preventing it from engaging cellular receptors such as RAGE and contributing to the inflammatory response.</text>
</comment>
<dbReference type="InterPro" id="IPR049883">
    <property type="entry name" value="NOTCH1_EGF-like"/>
</dbReference>
<evidence type="ECO:0000256" key="17">
    <source>
        <dbReference type="PROSITE-ProRule" id="PRU00076"/>
    </source>
</evidence>
<name>A0ABM0LGA8_MICOH</name>
<dbReference type="InterPro" id="IPR000742">
    <property type="entry name" value="EGF"/>
</dbReference>
<dbReference type="InterPro" id="IPR001304">
    <property type="entry name" value="C-type_lectin-like"/>
</dbReference>
<evidence type="ECO:0000256" key="9">
    <source>
        <dbReference type="ARBA" id="ARBA00022989"/>
    </source>
</evidence>
<evidence type="ECO:0000313" key="23">
    <source>
        <dbReference type="Proteomes" id="UP000694915"/>
    </source>
</evidence>
<dbReference type="InterPro" id="IPR052126">
    <property type="entry name" value="Spindle_Org/Thrombomodulin"/>
</dbReference>
<feature type="disulfide bond" evidence="17">
    <location>
        <begin position="446"/>
        <end position="456"/>
    </location>
</feature>
<evidence type="ECO:0000256" key="14">
    <source>
        <dbReference type="ARBA" id="ARBA00023180"/>
    </source>
</evidence>
<dbReference type="InterPro" id="IPR016186">
    <property type="entry name" value="C-type_lectin-like/link_sf"/>
</dbReference>
<reference evidence="24" key="1">
    <citation type="submission" date="2025-08" db="UniProtKB">
        <authorList>
            <consortium name="RefSeq"/>
        </authorList>
    </citation>
    <scope>IDENTIFICATION</scope>
</reference>
<dbReference type="RefSeq" id="XP_005365539.1">
    <property type="nucleotide sequence ID" value="XM_005365482.3"/>
</dbReference>
<feature type="domain" description="EGF-like" evidence="21">
    <location>
        <begin position="326"/>
        <end position="362"/>
    </location>
</feature>
<dbReference type="PANTHER" id="PTHR24036">
    <property type="entry name" value="SKELETOR-RELATED"/>
    <property type="match status" value="1"/>
</dbReference>
<feature type="signal peptide" evidence="20">
    <location>
        <begin position="1"/>
        <end position="16"/>
    </location>
</feature>
<proteinExistence type="predicted"/>
<evidence type="ECO:0000256" key="3">
    <source>
        <dbReference type="ARBA" id="ARBA00022536"/>
    </source>
</evidence>
<dbReference type="GeneID" id="101982150"/>
<evidence type="ECO:0000259" key="21">
    <source>
        <dbReference type="PROSITE" id="PS50026"/>
    </source>
</evidence>
<dbReference type="SMART" id="SM00179">
    <property type="entry name" value="EGF_CA"/>
    <property type="match status" value="2"/>
</dbReference>
<keyword evidence="5" id="KW-0356">Hemostasis</keyword>
<dbReference type="PANTHER" id="PTHR24036:SF5">
    <property type="entry name" value="THROMBOMODULIN"/>
    <property type="match status" value="1"/>
</dbReference>
<evidence type="ECO:0000256" key="5">
    <source>
        <dbReference type="ARBA" id="ARBA00022696"/>
    </source>
</evidence>
<dbReference type="SUPFAM" id="SSF57184">
    <property type="entry name" value="Growth factor receptor domain"/>
    <property type="match status" value="1"/>
</dbReference>
<dbReference type="CDD" id="cd00054">
    <property type="entry name" value="EGF_CA"/>
    <property type="match status" value="1"/>
</dbReference>
<dbReference type="Gene3D" id="3.10.100.10">
    <property type="entry name" value="Mannose-Binding Protein A, subunit A"/>
    <property type="match status" value="1"/>
</dbReference>
<dbReference type="InterPro" id="IPR000152">
    <property type="entry name" value="EGF-type_Asp/Asn_hydroxyl_site"/>
</dbReference>
<keyword evidence="9 19" id="KW-1133">Transmembrane helix</keyword>
<dbReference type="SUPFAM" id="SSF56436">
    <property type="entry name" value="C-type lectin-like"/>
    <property type="match status" value="1"/>
</dbReference>
<protein>
    <recommendedName>
        <fullName evidence="2">Thrombomodulin</fullName>
    </recommendedName>
</protein>
<gene>
    <name evidence="24" type="primary">Thbd</name>
</gene>
<evidence type="ECO:0000256" key="8">
    <source>
        <dbReference type="ARBA" id="ARBA00022974"/>
    </source>
</evidence>
<evidence type="ECO:0000256" key="13">
    <source>
        <dbReference type="ARBA" id="ARBA00023170"/>
    </source>
</evidence>
<evidence type="ECO:0000256" key="1">
    <source>
        <dbReference type="ARBA" id="ARBA00004479"/>
    </source>
</evidence>
<comment type="subunit">
    <text evidence="16">Interacts with ITGAL, ITGAM and ITGB2. Interacts with thrombin/F2; this interaction switches the specificity of thrombin from a procoagulant to an anticoagulant and antifibrinolytic protease. Interacts with ANGP1 and ANGP2; these interactions significantly inhibit the generation of activated PC and TAFIa/CPB2 by the thrombin/thrombomodulin complex. Interacts with PF4; this interaction enhances generation of activated protein C. Interacts with HMGB1; this interaction inhibits HMGB1 inflammatory activity.</text>
</comment>
<feature type="domain" description="C-type lectin" evidence="22">
    <location>
        <begin position="31"/>
        <end position="158"/>
    </location>
</feature>
<keyword evidence="23" id="KW-1185">Reference proteome</keyword>
<dbReference type="PROSITE" id="PS50041">
    <property type="entry name" value="C_TYPE_LECTIN_2"/>
    <property type="match status" value="1"/>
</dbReference>
<evidence type="ECO:0000256" key="6">
    <source>
        <dbReference type="ARBA" id="ARBA00022729"/>
    </source>
</evidence>
<keyword evidence="13" id="KW-0675">Receptor</keyword>
<feature type="region of interest" description="Disordered" evidence="18">
    <location>
        <begin position="485"/>
        <end position="514"/>
    </location>
</feature>
<evidence type="ECO:0000256" key="15">
    <source>
        <dbReference type="ARBA" id="ARBA00045242"/>
    </source>
</evidence>
<dbReference type="Pfam" id="PF09064">
    <property type="entry name" value="EGF_Tme5"/>
    <property type="match status" value="1"/>
</dbReference>
<dbReference type="Pfam" id="PF00059">
    <property type="entry name" value="Lectin_C"/>
    <property type="match status" value="1"/>
</dbReference>
<keyword evidence="7" id="KW-0677">Repeat</keyword>
<evidence type="ECO:0000256" key="16">
    <source>
        <dbReference type="ARBA" id="ARBA00046453"/>
    </source>
</evidence>
<sequence>MLGVLLLGVLAPAGLGISALAQLLSRGSQCVEHECFALFQRRSNFLDASRACESLQGHLMTVRSSVAADVISLLLSDNSGMNSRPWIGLKLPQGCSDPGHFDPLRGFQWVTGDNQTSYSRWARPIDQAAPLCGPLCVTVSTATNAAPGEPAWEEQQCETEADGFLCEFHFTTSCRPLAVDPRDLEAAHISSTYNTPFGVSGTDFQTLPVGSSVEVKPLGLELVCKAQPGTSEGHWSREATGAWNCNVENGGCEYLCNQSKGEPRCHCPMDTNLQADGRSCIKPVAKPCNEVCEHFCVKHDPIKPDEFTCMCETGYKLAADQHKCEDVDDCAQEPNPCPQVCVNTKGGFECRCFDGYELVDGECVELLDPCYGSDCEYQCQPVNATEYRCICAEGFKPKPEDPHRCEMFCSASSCPADCDPNSPDFCLCPEGFILDEGYICVDIDECSQGECLHSECRNLPGSYECICGPDTALAGQVSKDCDPPTAVNELEEGGSGEPPVSPTPGSPTGPPSTKPVHSGVLIGISIASLSLVVALLALLCHLRKKQGAARAELEYKCASPAKEVVLQHVRTDRTLQKF</sequence>
<evidence type="ECO:0000256" key="18">
    <source>
        <dbReference type="SAM" id="MobiDB-lite"/>
    </source>
</evidence>
<keyword evidence="14" id="KW-0325">Glycoprotein</keyword>
<dbReference type="InterPro" id="IPR018097">
    <property type="entry name" value="EGF_Ca-bd_CS"/>
</dbReference>
<dbReference type="InterPro" id="IPR016187">
    <property type="entry name" value="CTDL_fold"/>
</dbReference>
<comment type="subcellular location">
    <subcellularLocation>
        <location evidence="1">Membrane</location>
        <topology evidence="1">Single-pass type I membrane protein</topology>
    </subcellularLocation>
</comment>
<evidence type="ECO:0000256" key="20">
    <source>
        <dbReference type="SAM" id="SignalP"/>
    </source>
</evidence>
<dbReference type="SMART" id="SM00034">
    <property type="entry name" value="CLECT"/>
    <property type="match status" value="1"/>
</dbReference>
<evidence type="ECO:0000256" key="12">
    <source>
        <dbReference type="ARBA" id="ARBA00023157"/>
    </source>
</evidence>
<evidence type="ECO:0000256" key="7">
    <source>
        <dbReference type="ARBA" id="ARBA00022737"/>
    </source>
</evidence>
<evidence type="ECO:0000313" key="24">
    <source>
        <dbReference type="RefSeq" id="XP_005365539.1"/>
    </source>
</evidence>
<dbReference type="InterPro" id="IPR057350">
    <property type="entry name" value="THBD"/>
</dbReference>
<evidence type="ECO:0000256" key="11">
    <source>
        <dbReference type="ARBA" id="ARBA00023136"/>
    </source>
</evidence>
<dbReference type="PROSITE" id="PS01187">
    <property type="entry name" value="EGF_CA"/>
    <property type="match status" value="2"/>
</dbReference>
<feature type="transmembrane region" description="Helical" evidence="19">
    <location>
        <begin position="520"/>
        <end position="540"/>
    </location>
</feature>
<dbReference type="SMART" id="SM00181">
    <property type="entry name" value="EGF"/>
    <property type="match status" value="6"/>
</dbReference>
<evidence type="ECO:0000256" key="4">
    <source>
        <dbReference type="ARBA" id="ARBA00022692"/>
    </source>
</evidence>
<feature type="compositionally biased region" description="Pro residues" evidence="18">
    <location>
        <begin position="499"/>
        <end position="513"/>
    </location>
</feature>
<evidence type="ECO:0000256" key="19">
    <source>
        <dbReference type="SAM" id="Phobius"/>
    </source>
</evidence>
<feature type="chain" id="PRO_5046411443" description="Thrombomodulin" evidence="20">
    <location>
        <begin position="17"/>
        <end position="578"/>
    </location>
</feature>
<organism evidence="23 24">
    <name type="scientific">Microtus ochrogaster</name>
    <name type="common">Prairie vole</name>
    <dbReference type="NCBI Taxonomy" id="79684"/>
    <lineage>
        <taxon>Eukaryota</taxon>
        <taxon>Metazoa</taxon>
        <taxon>Chordata</taxon>
        <taxon>Craniata</taxon>
        <taxon>Vertebrata</taxon>
        <taxon>Euteleostomi</taxon>
        <taxon>Mammalia</taxon>
        <taxon>Eutheria</taxon>
        <taxon>Euarchontoglires</taxon>
        <taxon>Glires</taxon>
        <taxon>Rodentia</taxon>
        <taxon>Myomorpha</taxon>
        <taxon>Muroidea</taxon>
        <taxon>Cricetidae</taxon>
        <taxon>Arvicolinae</taxon>
        <taxon>Microtus</taxon>
    </lineage>
</organism>
<dbReference type="InterPro" id="IPR009030">
    <property type="entry name" value="Growth_fac_rcpt_cys_sf"/>
</dbReference>
<accession>A0ABM0LGA8</accession>
<keyword evidence="11 19" id="KW-0472">Membrane</keyword>
<dbReference type="PROSITE" id="PS50026">
    <property type="entry name" value="EGF_3"/>
    <property type="match status" value="2"/>
</dbReference>
<keyword evidence="8" id="KW-0654">Proteoglycan</keyword>
<dbReference type="InterPro" id="IPR015149">
    <property type="entry name" value="Tme5_EGF-like"/>
</dbReference>
<keyword evidence="10" id="KW-0094">Blood coagulation</keyword>
<dbReference type="PROSITE" id="PS00010">
    <property type="entry name" value="ASX_HYDROXYL"/>
    <property type="match status" value="2"/>
</dbReference>
<dbReference type="Gene3D" id="2.10.25.10">
    <property type="entry name" value="Laminin"/>
    <property type="match status" value="6"/>
</dbReference>
<keyword evidence="3 17" id="KW-0245">EGF-like domain</keyword>
<keyword evidence="6 20" id="KW-0732">Signal</keyword>
<comment type="caution">
    <text evidence="17">Lacks conserved residue(s) required for the propagation of feature annotation.</text>
</comment>
<evidence type="ECO:0000256" key="10">
    <source>
        <dbReference type="ARBA" id="ARBA00023084"/>
    </source>
</evidence>
<evidence type="ECO:0000259" key="22">
    <source>
        <dbReference type="PROSITE" id="PS50041"/>
    </source>
</evidence>
<dbReference type="Pfam" id="PF07645">
    <property type="entry name" value="EGF_CA"/>
    <property type="match status" value="2"/>
</dbReference>
<dbReference type="PIRSF" id="PIRSF001775">
    <property type="entry name" value="CD93/CD141"/>
    <property type="match status" value="1"/>
</dbReference>
<feature type="domain" description="EGF-like" evidence="21">
    <location>
        <begin position="442"/>
        <end position="482"/>
    </location>
</feature>
<dbReference type="Proteomes" id="UP000694915">
    <property type="component" value="Unplaced"/>
</dbReference>
<dbReference type="SUPFAM" id="SSF57196">
    <property type="entry name" value="EGF/Laminin"/>
    <property type="match status" value="3"/>
</dbReference>
<dbReference type="PRINTS" id="PR00907">
    <property type="entry name" value="THRMBOMODULN"/>
</dbReference>
<keyword evidence="4 19" id="KW-0812">Transmembrane</keyword>
<evidence type="ECO:0000256" key="2">
    <source>
        <dbReference type="ARBA" id="ARBA00019822"/>
    </source>
</evidence>